<reference evidence="2" key="1">
    <citation type="submission" date="2021-01" db="UniProtKB">
        <authorList>
            <consortium name="EnsemblPlants"/>
        </authorList>
    </citation>
    <scope>IDENTIFICATION</scope>
</reference>
<keyword evidence="3" id="KW-1185">Reference proteome</keyword>
<dbReference type="PANTHER" id="PTHR22844">
    <property type="entry name" value="F-BOX AND WD40 DOMAIN PROTEIN"/>
    <property type="match status" value="1"/>
</dbReference>
<accession>A0A7N0UNW4</accession>
<proteinExistence type="predicted"/>
<feature type="region of interest" description="Disordered" evidence="1">
    <location>
        <begin position="1"/>
        <end position="20"/>
    </location>
</feature>
<protein>
    <submittedName>
        <fullName evidence="2">Uncharacterized protein</fullName>
    </submittedName>
</protein>
<dbReference type="SUPFAM" id="SSF50978">
    <property type="entry name" value="WD40 repeat-like"/>
    <property type="match status" value="1"/>
</dbReference>
<dbReference type="InterPro" id="IPR045182">
    <property type="entry name" value="JINGUBANG-like"/>
</dbReference>
<dbReference type="InterPro" id="IPR036322">
    <property type="entry name" value="WD40_repeat_dom_sf"/>
</dbReference>
<dbReference type="InterPro" id="IPR015943">
    <property type="entry name" value="WD40/YVTN_repeat-like_dom_sf"/>
</dbReference>
<evidence type="ECO:0000256" key="1">
    <source>
        <dbReference type="SAM" id="MobiDB-lite"/>
    </source>
</evidence>
<dbReference type="AlphaFoldDB" id="A0A7N0UNW4"/>
<evidence type="ECO:0000313" key="3">
    <source>
        <dbReference type="Proteomes" id="UP000594263"/>
    </source>
</evidence>
<evidence type="ECO:0000313" key="2">
    <source>
        <dbReference type="EnsemblPlants" id="Kaladp0076s0348.1.v1.1.CDS.1"/>
    </source>
</evidence>
<dbReference type="EnsemblPlants" id="Kaladp0076s0348.1.v1.1">
    <property type="protein sequence ID" value="Kaladp0076s0348.1.v1.1.CDS.1"/>
    <property type="gene ID" value="Kaladp0076s0348.v1.1"/>
</dbReference>
<dbReference type="Gene3D" id="2.130.10.10">
    <property type="entry name" value="YVTN repeat-like/Quinoprotein amine dehydrogenase"/>
    <property type="match status" value="1"/>
</dbReference>
<dbReference type="Gramene" id="Kaladp0076s0348.1.v1.1">
    <property type="protein sequence ID" value="Kaladp0076s0348.1.v1.1.CDS.1"/>
    <property type="gene ID" value="Kaladp0076s0348.v1.1"/>
</dbReference>
<dbReference type="PANTHER" id="PTHR22844:SF387">
    <property type="entry name" value="F3I6.5 PROTEIN"/>
    <property type="match status" value="1"/>
</dbReference>
<dbReference type="Proteomes" id="UP000594263">
    <property type="component" value="Unplaced"/>
</dbReference>
<sequence>MGLLPCRSKRHSATPDDHRRNLITSASFDLSKPSLISQPSLPSVPTLTHQPSTNHLDRYTATLTPHASSIFALAISAHNSAVFSASSDGEIRAQTPTSSAVVVPAASCAVKALLVFSNKLVTAHQDSKIRVYRIDESSRLYALEATLPTLADRARTMVQNHNADSTSGLDIVS</sequence>
<name>A0A7N0UNW4_KALFE</name>
<organism evidence="2 3">
    <name type="scientific">Kalanchoe fedtschenkoi</name>
    <name type="common">Lavender scallops</name>
    <name type="synonym">South American air plant</name>
    <dbReference type="NCBI Taxonomy" id="63787"/>
    <lineage>
        <taxon>Eukaryota</taxon>
        <taxon>Viridiplantae</taxon>
        <taxon>Streptophyta</taxon>
        <taxon>Embryophyta</taxon>
        <taxon>Tracheophyta</taxon>
        <taxon>Spermatophyta</taxon>
        <taxon>Magnoliopsida</taxon>
        <taxon>eudicotyledons</taxon>
        <taxon>Gunneridae</taxon>
        <taxon>Pentapetalae</taxon>
        <taxon>Saxifragales</taxon>
        <taxon>Crassulaceae</taxon>
        <taxon>Kalanchoe</taxon>
    </lineage>
</organism>